<sequence length="214" mass="22146">MARIGIKICGISDRASLDAAIGAGADHIGLVFFAKSPRNVGIEQAAALAHHAAGRAKIVGLFVDPDGDFLGQIRQSVHLDVIQLHGKESPARVAQVMAAQGLPVWKAIGVRKSADLDAARDYQGVARILFDAKPPEGADLPGGTGLRIDWSLMAGYRHSIPWILAGGLDPRNVGEAIQATGADFVDVSSGVESAPGVKDAARIAAFCEAARAAG</sequence>
<dbReference type="GO" id="GO:0000162">
    <property type="term" value="P:L-tryptophan biosynthetic process"/>
    <property type="evidence" value="ECO:0007669"/>
    <property type="project" value="UniProtKB-UniRule"/>
</dbReference>
<dbReference type="Gene3D" id="3.20.20.70">
    <property type="entry name" value="Aldolase class I"/>
    <property type="match status" value="1"/>
</dbReference>
<dbReference type="EC" id="5.3.1.24" evidence="3 9"/>
<keyword evidence="6 9" id="KW-0822">Tryptophan biosynthesis</keyword>
<name>A0A7W6CAU7_9SPHN</name>
<dbReference type="SUPFAM" id="SSF51366">
    <property type="entry name" value="Ribulose-phoshate binding barrel"/>
    <property type="match status" value="1"/>
</dbReference>
<evidence type="ECO:0000256" key="8">
    <source>
        <dbReference type="ARBA" id="ARBA00023235"/>
    </source>
</evidence>
<evidence type="ECO:0000259" key="10">
    <source>
        <dbReference type="Pfam" id="PF00697"/>
    </source>
</evidence>
<dbReference type="PANTHER" id="PTHR42894">
    <property type="entry name" value="N-(5'-PHOSPHORIBOSYL)ANTHRANILATE ISOMERASE"/>
    <property type="match status" value="1"/>
</dbReference>
<keyword evidence="7 9" id="KW-0057">Aromatic amino acid biosynthesis</keyword>
<dbReference type="InterPro" id="IPR001240">
    <property type="entry name" value="PRAI_dom"/>
</dbReference>
<dbReference type="NCBIfam" id="NF002295">
    <property type="entry name" value="PRK01222.1-1"/>
    <property type="match status" value="1"/>
</dbReference>
<dbReference type="GO" id="GO:0004640">
    <property type="term" value="F:phosphoribosylanthranilate isomerase activity"/>
    <property type="evidence" value="ECO:0007669"/>
    <property type="project" value="UniProtKB-UniRule"/>
</dbReference>
<dbReference type="HAMAP" id="MF_00135">
    <property type="entry name" value="PRAI"/>
    <property type="match status" value="1"/>
</dbReference>
<dbReference type="InterPro" id="IPR011060">
    <property type="entry name" value="RibuloseP-bd_barrel"/>
</dbReference>
<comment type="catalytic activity">
    <reaction evidence="1 9">
        <text>N-(5-phospho-beta-D-ribosyl)anthranilate = 1-(2-carboxyphenylamino)-1-deoxy-D-ribulose 5-phosphate</text>
        <dbReference type="Rhea" id="RHEA:21540"/>
        <dbReference type="ChEBI" id="CHEBI:18277"/>
        <dbReference type="ChEBI" id="CHEBI:58613"/>
        <dbReference type="EC" id="5.3.1.24"/>
    </reaction>
</comment>
<keyword evidence="5 9" id="KW-0028">Amino-acid biosynthesis</keyword>
<comment type="similarity">
    <text evidence="9">Belongs to the TrpF family.</text>
</comment>
<comment type="pathway">
    <text evidence="2 9">Amino-acid biosynthesis; L-tryptophan biosynthesis; L-tryptophan from chorismate: step 3/5.</text>
</comment>
<dbReference type="InterPro" id="IPR013785">
    <property type="entry name" value="Aldolase_TIM"/>
</dbReference>
<evidence type="ECO:0000256" key="2">
    <source>
        <dbReference type="ARBA" id="ARBA00004664"/>
    </source>
</evidence>
<dbReference type="RefSeq" id="WP_183621630.1">
    <property type="nucleotide sequence ID" value="NZ_JACIDX010000001.1"/>
</dbReference>
<evidence type="ECO:0000256" key="3">
    <source>
        <dbReference type="ARBA" id="ARBA00012572"/>
    </source>
</evidence>
<organism evidence="11 12">
    <name type="scientific">Novosphingobium sediminicola</name>
    <dbReference type="NCBI Taxonomy" id="563162"/>
    <lineage>
        <taxon>Bacteria</taxon>
        <taxon>Pseudomonadati</taxon>
        <taxon>Pseudomonadota</taxon>
        <taxon>Alphaproteobacteria</taxon>
        <taxon>Sphingomonadales</taxon>
        <taxon>Sphingomonadaceae</taxon>
        <taxon>Novosphingobium</taxon>
    </lineage>
</organism>
<feature type="domain" description="N-(5'phosphoribosyl) anthranilate isomerase (PRAI)" evidence="10">
    <location>
        <begin position="6"/>
        <end position="208"/>
    </location>
</feature>
<evidence type="ECO:0000256" key="1">
    <source>
        <dbReference type="ARBA" id="ARBA00001164"/>
    </source>
</evidence>
<evidence type="ECO:0000313" key="12">
    <source>
        <dbReference type="Proteomes" id="UP000548867"/>
    </source>
</evidence>
<evidence type="ECO:0000256" key="6">
    <source>
        <dbReference type="ARBA" id="ARBA00022822"/>
    </source>
</evidence>
<dbReference type="Proteomes" id="UP000548867">
    <property type="component" value="Unassembled WGS sequence"/>
</dbReference>
<accession>A0A7W6CAU7</accession>
<dbReference type="InterPro" id="IPR044643">
    <property type="entry name" value="TrpF_fam"/>
</dbReference>
<dbReference type="CDD" id="cd00405">
    <property type="entry name" value="PRAI"/>
    <property type="match status" value="1"/>
</dbReference>
<evidence type="ECO:0000313" key="11">
    <source>
        <dbReference type="EMBL" id="MBB3953174.1"/>
    </source>
</evidence>
<evidence type="ECO:0000256" key="7">
    <source>
        <dbReference type="ARBA" id="ARBA00023141"/>
    </source>
</evidence>
<dbReference type="Pfam" id="PF00697">
    <property type="entry name" value="PRAI"/>
    <property type="match status" value="1"/>
</dbReference>
<dbReference type="EMBL" id="JACIDX010000001">
    <property type="protein sequence ID" value="MBB3953174.1"/>
    <property type="molecule type" value="Genomic_DNA"/>
</dbReference>
<dbReference type="AlphaFoldDB" id="A0A7W6CAU7"/>
<protein>
    <recommendedName>
        <fullName evidence="4 9">N-(5'-phosphoribosyl)anthranilate isomerase</fullName>
        <shortName evidence="9">PRAI</shortName>
        <ecNumber evidence="3 9">5.3.1.24</ecNumber>
    </recommendedName>
</protein>
<reference evidence="11 12" key="1">
    <citation type="submission" date="2020-08" db="EMBL/GenBank/DDBJ databases">
        <title>Genomic Encyclopedia of Type Strains, Phase IV (KMG-IV): sequencing the most valuable type-strain genomes for metagenomic binning, comparative biology and taxonomic classification.</title>
        <authorList>
            <person name="Goeker M."/>
        </authorList>
    </citation>
    <scope>NUCLEOTIDE SEQUENCE [LARGE SCALE GENOMIC DNA]</scope>
    <source>
        <strain evidence="11 12">DSM 27057</strain>
    </source>
</reference>
<keyword evidence="12" id="KW-1185">Reference proteome</keyword>
<dbReference type="PANTHER" id="PTHR42894:SF1">
    <property type="entry name" value="N-(5'-PHOSPHORIBOSYL)ANTHRANILATE ISOMERASE"/>
    <property type="match status" value="1"/>
</dbReference>
<proteinExistence type="inferred from homology"/>
<keyword evidence="8 9" id="KW-0413">Isomerase</keyword>
<evidence type="ECO:0000256" key="5">
    <source>
        <dbReference type="ARBA" id="ARBA00022605"/>
    </source>
</evidence>
<evidence type="ECO:0000256" key="4">
    <source>
        <dbReference type="ARBA" id="ARBA00022272"/>
    </source>
</evidence>
<dbReference type="UniPathway" id="UPA00035">
    <property type="reaction ID" value="UER00042"/>
</dbReference>
<evidence type="ECO:0000256" key="9">
    <source>
        <dbReference type="HAMAP-Rule" id="MF_00135"/>
    </source>
</evidence>
<comment type="caution">
    <text evidence="11">The sequence shown here is derived from an EMBL/GenBank/DDBJ whole genome shotgun (WGS) entry which is preliminary data.</text>
</comment>
<gene>
    <name evidence="9" type="primary">trpF</name>
    <name evidence="11" type="ORF">GGR38_000086</name>
</gene>